<dbReference type="InterPro" id="IPR011992">
    <property type="entry name" value="EF-hand-dom_pair"/>
</dbReference>
<dbReference type="SUPFAM" id="SSF47473">
    <property type="entry name" value="EF-hand"/>
    <property type="match status" value="1"/>
</dbReference>
<feature type="compositionally biased region" description="Polar residues" evidence="1">
    <location>
        <begin position="100"/>
        <end position="110"/>
    </location>
</feature>
<evidence type="ECO:0000313" key="3">
    <source>
        <dbReference type="Proteomes" id="UP000272942"/>
    </source>
</evidence>
<protein>
    <submittedName>
        <fullName evidence="4">EF-hand domain-containing protein</fullName>
    </submittedName>
</protein>
<keyword evidence="3" id="KW-1185">Reference proteome</keyword>
<proteinExistence type="predicted"/>
<evidence type="ECO:0000256" key="1">
    <source>
        <dbReference type="SAM" id="MobiDB-lite"/>
    </source>
</evidence>
<dbReference type="WBParaSite" id="ECPE_0000680801-mRNA-1">
    <property type="protein sequence ID" value="ECPE_0000680801-mRNA-1"/>
    <property type="gene ID" value="ECPE_0000680801"/>
</dbReference>
<evidence type="ECO:0000313" key="4">
    <source>
        <dbReference type="WBParaSite" id="ECPE_0000680801-mRNA-1"/>
    </source>
</evidence>
<feature type="compositionally biased region" description="Basic and acidic residues" evidence="1">
    <location>
        <begin position="68"/>
        <end position="99"/>
    </location>
</feature>
<dbReference type="EMBL" id="UZAN01043836">
    <property type="protein sequence ID" value="VDP79364.1"/>
    <property type="molecule type" value="Genomic_DNA"/>
</dbReference>
<accession>A0A183AIL0</accession>
<gene>
    <name evidence="2" type="ORF">ECPE_LOCUS6795</name>
</gene>
<evidence type="ECO:0000313" key="2">
    <source>
        <dbReference type="EMBL" id="VDP79364.1"/>
    </source>
</evidence>
<sequence>MRRSMQKADHDGQGRVNAPVFRQILHEGTGVHLTDEQIYELLTSLDPELTGTLPYSRLLDNAEITLRNEEHSAKKGVEKTTEQSIPKAEEAGPMEEEHAVSSNDQESQNV</sequence>
<dbReference type="Gene3D" id="1.10.238.10">
    <property type="entry name" value="EF-hand"/>
    <property type="match status" value="1"/>
</dbReference>
<dbReference type="AlphaFoldDB" id="A0A183AIL0"/>
<reference evidence="2 3" key="2">
    <citation type="submission" date="2018-11" db="EMBL/GenBank/DDBJ databases">
        <authorList>
            <consortium name="Pathogen Informatics"/>
        </authorList>
    </citation>
    <scope>NUCLEOTIDE SEQUENCE [LARGE SCALE GENOMIC DNA]</scope>
    <source>
        <strain evidence="2 3">Egypt</strain>
    </source>
</reference>
<organism evidence="4">
    <name type="scientific">Echinostoma caproni</name>
    <dbReference type="NCBI Taxonomy" id="27848"/>
    <lineage>
        <taxon>Eukaryota</taxon>
        <taxon>Metazoa</taxon>
        <taxon>Spiralia</taxon>
        <taxon>Lophotrochozoa</taxon>
        <taxon>Platyhelminthes</taxon>
        <taxon>Trematoda</taxon>
        <taxon>Digenea</taxon>
        <taxon>Plagiorchiida</taxon>
        <taxon>Echinostomata</taxon>
        <taxon>Echinostomatoidea</taxon>
        <taxon>Echinostomatidae</taxon>
        <taxon>Echinostoma</taxon>
    </lineage>
</organism>
<dbReference type="Proteomes" id="UP000272942">
    <property type="component" value="Unassembled WGS sequence"/>
</dbReference>
<dbReference type="OrthoDB" id="6287011at2759"/>
<name>A0A183AIL0_9TREM</name>
<reference evidence="4" key="1">
    <citation type="submission" date="2016-06" db="UniProtKB">
        <authorList>
            <consortium name="WormBaseParasite"/>
        </authorList>
    </citation>
    <scope>IDENTIFICATION</scope>
</reference>
<feature type="region of interest" description="Disordered" evidence="1">
    <location>
        <begin position="68"/>
        <end position="110"/>
    </location>
</feature>